<dbReference type="EMBL" id="MCBT01000033">
    <property type="protein sequence ID" value="OEG73867.1"/>
    <property type="molecule type" value="Genomic_DNA"/>
</dbReference>
<protein>
    <recommendedName>
        <fullName evidence="2">KAP NTPase domain-containing protein</fullName>
    </recommendedName>
</protein>
<feature type="domain" description="KAP NTPase" evidence="2">
    <location>
        <begin position="64"/>
        <end position="247"/>
    </location>
</feature>
<sequence>MHNEIKFNLNNADFDDNYEDSELWQPQAAQALCHNLKNLVLQAKEYAKRRKGGTQTEPAQSHDAVFISGGRGAGKTVFLKNVQRIWYKNSHASSLKLHFSSTIDPTLLIDHDDFTNVVVAHLFNEVENQWGGANEDLKSQFYTKLKQLADALGQESDYYDRVGIDRIIKYRSGIQVERFFHDFVATCIQILNVDAIVIPIDDVDMALNRAFEVLDVVRRMLGCPFIIPIVSGDENLYQHMVKQHFIRDTSSDIYNIDVYSDEVKAGINLSEKLRDSYLTKVFPNQFRISLLPAERLIQQLNILEGSNDLSFREYERDLNHTFFGLTNNEEKSRDYPKPANAREITQLIRLLPPSKLQKQATWIEWESFRTWAQSKKHGATFTNALAAQAVLEARDTSDYQLSKLLPFNPKAQAELNFSWADKDFHSEQIKAIDNLDEEEAAKTNKFVLEGALNGKVLRSMPPLEMHTRRMTLADHKLKEEKKNHTGLYNLYTFKDYYGQQGNRINKVFFSRAFEILGTSLLALPSTEPLYQDVLKQIMSTPPFYCIHAINPTKYTSGAENEDNEMELDASDDNSVELFLAVFIQELDNWTEKYSQVLSTLRNDSLIPLLHAVFNKVFTQLHLLKVDHKERADEHLSDSVRRFEYITINAFASFLSSDNTVKSNVASGAKVETIRDHSEFIKREHVFTRNVKAFVDLTTGESLANFEPNIPESNIAEHLLAAIWDHPIFSCNNTKSNDLQPIAPFDKSSGSKNDKPRAASGKKHLVRIRKLYKKFNVSDIYTFIEKLKNTSDPDFLEDVQSIVLSEMDEKKLTIDNLHTSSKELCAVLNLT</sequence>
<organism evidence="3 4">
    <name type="scientific">Shewanella colwelliana</name>
    <name type="common">Alteromonas colwelliana</name>
    <dbReference type="NCBI Taxonomy" id="23"/>
    <lineage>
        <taxon>Bacteria</taxon>
        <taxon>Pseudomonadati</taxon>
        <taxon>Pseudomonadota</taxon>
        <taxon>Gammaproteobacteria</taxon>
        <taxon>Alteromonadales</taxon>
        <taxon>Shewanellaceae</taxon>
        <taxon>Shewanella</taxon>
    </lineage>
</organism>
<evidence type="ECO:0000313" key="4">
    <source>
        <dbReference type="Proteomes" id="UP000095230"/>
    </source>
</evidence>
<dbReference type="STRING" id="23.BEL05_15570"/>
<evidence type="ECO:0000256" key="1">
    <source>
        <dbReference type="SAM" id="MobiDB-lite"/>
    </source>
</evidence>
<dbReference type="InterPro" id="IPR011646">
    <property type="entry name" value="KAP_P-loop"/>
</dbReference>
<dbReference type="RefSeq" id="WP_069671221.1">
    <property type="nucleotide sequence ID" value="NZ_MCBT01000033.1"/>
</dbReference>
<dbReference type="OrthoDB" id="8434746at2"/>
<evidence type="ECO:0000313" key="3">
    <source>
        <dbReference type="EMBL" id="OEG73867.1"/>
    </source>
</evidence>
<evidence type="ECO:0000259" key="2">
    <source>
        <dbReference type="Pfam" id="PF07693"/>
    </source>
</evidence>
<reference evidence="3 4" key="1">
    <citation type="submission" date="2016-07" db="EMBL/GenBank/DDBJ databases">
        <title>Whole-genome of two Shewanella species isolated from a digestive organ of sea cucumber Apostichopus japonicus Selenka 1867.</title>
        <authorList>
            <person name="Hong H.-H."/>
            <person name="Choi H."/>
            <person name="Cheon S."/>
            <person name="Oh J.-S."/>
            <person name="Lee H.-G."/>
            <person name="Park C."/>
        </authorList>
    </citation>
    <scope>NUCLEOTIDE SEQUENCE [LARGE SCALE GENOMIC DNA]</scope>
    <source>
        <strain evidence="3 4">CSB03KR</strain>
    </source>
</reference>
<comment type="caution">
    <text evidence="3">The sequence shown here is derived from an EMBL/GenBank/DDBJ whole genome shotgun (WGS) entry which is preliminary data.</text>
</comment>
<accession>A0A1E5ITV4</accession>
<dbReference type="Proteomes" id="UP000095230">
    <property type="component" value="Unassembled WGS sequence"/>
</dbReference>
<proteinExistence type="predicted"/>
<name>A0A1E5ITV4_SHECO</name>
<dbReference type="Pfam" id="PF07693">
    <property type="entry name" value="KAP_NTPase"/>
    <property type="match status" value="1"/>
</dbReference>
<feature type="region of interest" description="Disordered" evidence="1">
    <location>
        <begin position="739"/>
        <end position="760"/>
    </location>
</feature>
<dbReference type="AlphaFoldDB" id="A0A1E5ITV4"/>
<gene>
    <name evidence="3" type="ORF">BEL05_15570</name>
</gene>
<dbReference type="NCBIfam" id="NF041743">
    <property type="entry name" value="RdrA"/>
    <property type="match status" value="1"/>
</dbReference>